<feature type="compositionally biased region" description="Basic and acidic residues" evidence="2">
    <location>
        <begin position="1704"/>
        <end position="1716"/>
    </location>
</feature>
<dbReference type="PANTHER" id="PTHR48187:SF2">
    <property type="entry name" value="LD21810P"/>
    <property type="match status" value="1"/>
</dbReference>
<evidence type="ECO:0000313" key="4">
    <source>
        <dbReference type="Proteomes" id="UP000515153"/>
    </source>
</evidence>
<dbReference type="SUPFAM" id="SSF52540">
    <property type="entry name" value="P-loop containing nucleoside triphosphate hydrolases"/>
    <property type="match status" value="1"/>
</dbReference>
<evidence type="ECO:0000256" key="1">
    <source>
        <dbReference type="ARBA" id="ARBA00007920"/>
    </source>
</evidence>
<dbReference type="Proteomes" id="UP000515153">
    <property type="component" value="Chromosome V"/>
</dbReference>
<feature type="compositionally biased region" description="Low complexity" evidence="2">
    <location>
        <begin position="1512"/>
        <end position="1528"/>
    </location>
</feature>
<comment type="similarity">
    <text evidence="1">Belongs to the putative lipase ROG1 family.</text>
</comment>
<accession>A0A6P8AV14</accession>
<evidence type="ECO:0000313" key="5">
    <source>
        <dbReference type="RefSeq" id="XP_030978758.1"/>
    </source>
</evidence>
<evidence type="ECO:0000259" key="3">
    <source>
        <dbReference type="Pfam" id="PF05057"/>
    </source>
</evidence>
<dbReference type="InterPro" id="IPR007751">
    <property type="entry name" value="DUF676_lipase-like"/>
</dbReference>
<feature type="compositionally biased region" description="Polar residues" evidence="2">
    <location>
        <begin position="1355"/>
        <end position="1368"/>
    </location>
</feature>
<feature type="compositionally biased region" description="Gly residues" evidence="2">
    <location>
        <begin position="1721"/>
        <end position="1731"/>
    </location>
</feature>
<reference evidence="5" key="2">
    <citation type="submission" date="2019-10" db="EMBL/GenBank/DDBJ databases">
        <authorList>
            <consortium name="NCBI Genome Project"/>
        </authorList>
    </citation>
    <scope>NUCLEOTIDE SEQUENCE</scope>
    <source>
        <strain evidence="5">NI907</strain>
    </source>
</reference>
<feature type="compositionally biased region" description="Low complexity" evidence="2">
    <location>
        <begin position="317"/>
        <end position="337"/>
    </location>
</feature>
<dbReference type="KEGG" id="pgri:PgNI_08434"/>
<feature type="compositionally biased region" description="Low complexity" evidence="2">
    <location>
        <begin position="345"/>
        <end position="365"/>
    </location>
</feature>
<feature type="region of interest" description="Disordered" evidence="2">
    <location>
        <begin position="1704"/>
        <end position="1737"/>
    </location>
</feature>
<feature type="compositionally biased region" description="Low complexity" evidence="2">
    <location>
        <begin position="1609"/>
        <end position="1634"/>
    </location>
</feature>
<reference evidence="4 5" key="1">
    <citation type="journal article" date="2019" name="Mol. Biol. Evol.">
        <title>Blast fungal genomes show frequent chromosomal changes, gene gains and losses, and effector gene turnover.</title>
        <authorList>
            <person name="Gomez Luciano L.B."/>
            <person name="Jason Tsai I."/>
            <person name="Chuma I."/>
            <person name="Tosa Y."/>
            <person name="Chen Y.H."/>
            <person name="Li J.Y."/>
            <person name="Li M.Y."/>
            <person name="Jade Lu M.Y."/>
            <person name="Nakayashiki H."/>
            <person name="Li W.H."/>
        </authorList>
    </citation>
    <scope>NUCLEOTIDE SEQUENCE [LARGE SCALE GENOMIC DNA]</scope>
    <source>
        <strain evidence="4 5">NI907</strain>
    </source>
</reference>
<gene>
    <name evidence="5" type="ORF">PgNI_08434</name>
</gene>
<dbReference type="InterPro" id="IPR029058">
    <property type="entry name" value="AB_hydrolase_fold"/>
</dbReference>
<name>A0A6P8AV14_PYRGI</name>
<feature type="compositionally biased region" description="Polar residues" evidence="2">
    <location>
        <begin position="1186"/>
        <end position="1199"/>
    </location>
</feature>
<dbReference type="GeneID" id="41963339"/>
<feature type="compositionally biased region" description="Low complexity" evidence="2">
    <location>
        <begin position="1302"/>
        <end position="1315"/>
    </location>
</feature>
<feature type="compositionally biased region" description="Polar residues" evidence="2">
    <location>
        <begin position="1418"/>
        <end position="1433"/>
    </location>
</feature>
<dbReference type="Pfam" id="PF05057">
    <property type="entry name" value="DUF676"/>
    <property type="match status" value="1"/>
</dbReference>
<dbReference type="PANTHER" id="PTHR48187">
    <property type="entry name" value="LD21810P"/>
    <property type="match status" value="1"/>
</dbReference>
<reference evidence="5" key="3">
    <citation type="submission" date="2025-08" db="UniProtKB">
        <authorList>
            <consortium name="RefSeq"/>
        </authorList>
    </citation>
    <scope>IDENTIFICATION</scope>
    <source>
        <strain evidence="5">NI907</strain>
    </source>
</reference>
<feature type="region of interest" description="Disordered" evidence="2">
    <location>
        <begin position="307"/>
        <end position="395"/>
    </location>
</feature>
<feature type="compositionally biased region" description="Basic and acidic residues" evidence="2">
    <location>
        <begin position="1201"/>
        <end position="1224"/>
    </location>
</feature>
<feature type="region of interest" description="Disordered" evidence="2">
    <location>
        <begin position="1559"/>
        <end position="1674"/>
    </location>
</feature>
<feature type="region of interest" description="Disordered" evidence="2">
    <location>
        <begin position="1405"/>
        <end position="1541"/>
    </location>
</feature>
<feature type="region of interest" description="Disordered" evidence="2">
    <location>
        <begin position="992"/>
        <end position="1018"/>
    </location>
</feature>
<feature type="domain" description="DUF676" evidence="3">
    <location>
        <begin position="26"/>
        <end position="169"/>
    </location>
</feature>
<proteinExistence type="inferred from homology"/>
<keyword evidence="4" id="KW-1185">Reference proteome</keyword>
<dbReference type="Gene3D" id="3.40.50.300">
    <property type="entry name" value="P-loop containing nucleotide triphosphate hydrolases"/>
    <property type="match status" value="1"/>
</dbReference>
<dbReference type="Gene3D" id="3.40.50.1820">
    <property type="entry name" value="alpha/beta hydrolase"/>
    <property type="match status" value="1"/>
</dbReference>
<feature type="compositionally biased region" description="Low complexity" evidence="2">
    <location>
        <begin position="1237"/>
        <end position="1246"/>
    </location>
</feature>
<feature type="region of interest" description="Disordered" evidence="2">
    <location>
        <begin position="870"/>
        <end position="903"/>
    </location>
</feature>
<dbReference type="InterPro" id="IPR027417">
    <property type="entry name" value="P-loop_NTPase"/>
</dbReference>
<feature type="compositionally biased region" description="Basic and acidic residues" evidence="2">
    <location>
        <begin position="1252"/>
        <end position="1265"/>
    </location>
</feature>
<dbReference type="SUPFAM" id="SSF53474">
    <property type="entry name" value="alpha/beta-Hydrolases"/>
    <property type="match status" value="1"/>
</dbReference>
<organism evidence="4 5">
    <name type="scientific">Pyricularia grisea</name>
    <name type="common">Crabgrass-specific blast fungus</name>
    <name type="synonym">Magnaporthe grisea</name>
    <dbReference type="NCBI Taxonomy" id="148305"/>
    <lineage>
        <taxon>Eukaryota</taxon>
        <taxon>Fungi</taxon>
        <taxon>Dikarya</taxon>
        <taxon>Ascomycota</taxon>
        <taxon>Pezizomycotina</taxon>
        <taxon>Sordariomycetes</taxon>
        <taxon>Sordariomycetidae</taxon>
        <taxon>Magnaporthales</taxon>
        <taxon>Pyriculariaceae</taxon>
        <taxon>Pyricularia</taxon>
    </lineage>
</organism>
<feature type="compositionally biased region" description="Polar residues" evidence="2">
    <location>
        <begin position="882"/>
        <end position="903"/>
    </location>
</feature>
<dbReference type="RefSeq" id="XP_030978758.1">
    <property type="nucleotide sequence ID" value="XM_031128431.1"/>
</dbReference>
<feature type="compositionally biased region" description="Polar residues" evidence="2">
    <location>
        <begin position="1327"/>
        <end position="1340"/>
    </location>
</feature>
<feature type="compositionally biased region" description="Polar residues" evidence="2">
    <location>
        <begin position="1484"/>
        <end position="1503"/>
    </location>
</feature>
<feature type="region of interest" description="Disordered" evidence="2">
    <location>
        <begin position="1054"/>
        <end position="1073"/>
    </location>
</feature>
<protein>
    <recommendedName>
        <fullName evidence="3">DUF676 domain-containing protein</fullName>
    </recommendedName>
</protein>
<evidence type="ECO:0000256" key="2">
    <source>
        <dbReference type="SAM" id="MobiDB-lite"/>
    </source>
</evidence>
<feature type="region of interest" description="Disordered" evidence="2">
    <location>
        <begin position="1139"/>
        <end position="1380"/>
    </location>
</feature>
<sequence>MGTINKQVSRYEVSAVYTHPDAKVDIVLVHGLNGDPQKTWTARTNGVYWPADLLPVSLKKQHANILVYGYNADVYSTRNDRSASDNFIHVHAQTLVATLTNYRKSEETTHNPIIWVAHSLGGILVKRALLYSNDLRNTAHDALRSIYVSTYGIIFLGTPHTGSDVAQWAGVLQHMSDAVVPKRFFESESVLLKTLKRDNETLQNINSHFLDVYQRFKIHMAHENHKTDIKGHKLIIVDANSASPQLPGVVYYGIEATHSGMAKFDSENAPGYRMVSTTLREWVTEAPNVIQVRWGVEDEERRARARNDINEQIRAFSPPQSASGQSRSSASGRSPSPTNTIYTPSESSAQDSVTSSSAPPPSEASTSHDGRSEISATSPLPLVPASSHPSLSREGTSGVIFIHPESFRPNSYNIGREQEMRDLHKKLMDKGRRAYGTSAVLLQCLPGGGKTHLARQYVFKHKADYSGGVYWVRAKSIPEMEHWFWRIAKTEAIRDSLENVAGGAVDDELLRDPSRIVDIVRAWFETFDDWLLVFDGIQFDAKGTERFIPSRPGTSIIFTSTDAAVGGDHQFDNPQVMELDLLTVQEAQELLLLEMEKPRPWSQDERSRAMELVQLMGRLPLMIHVAAQHLKATREPLSKYLRSYRSRPKVGSLPAYRAVYDQLHDRGANAALNLMSILVFFDSHVPVEMIALGLHALDNTTPVKTFDVSHRKMTLNNSLKVLIMFALIERIESDDISPTSSRSSRQSFDRNVEYLDILRVHSVVQAFFVETLAEEKQHVFWLERAVAVFCRSYDEADNRVKHDPKIGLPDDYRRFHIHGRKLLDHVERFEKKAADRERLVKSRKALELRSGLCHKSIISLTQKVQEHIVNRTADEAPPSSVFERNSGSLSETDSGTPNSQQSLSGVEQWVPVLDNDNSTLGPYHQSPTTVTAPLDYVNPYHFHVPVPYPEKQTIPAPPFVADADDTGTVVPAVPSPRIDPGTPGIEEATSAVLNSPRSPPWQLVTHSPQHRTVKKNEGRRYHDRAGAWRDRTVSDPRSSVSRETAKGSRYNAQIHAQHGGSPRRTSVAPETTAESGARMILNKLKQTSPAGGAVAEMINDVSVILSGDDKTVRSVSHTTGAPVRPKLRIDGANGHSYASVAAGRPRPIGNTKATEPDVIGKGIGHNDEPPTSPGEFHNEYFKAVSSPPSSWTEKTQNALQRFRENIKPRSRASSERLNNREPSARRSSNGTAKSRSRGSSVSSTRARPPRRPWSDLSRRSSSDLLKHHRKANSESPITVVAESPPDETRVPTRPGSKVYSNVSSPALAPQSSVSSPPLPPATLFAGSRSTRSSPGQVTSPFSPPPGLPFERQIRGSVSSGGPQFQPFPSATGAPAVPGSVQRWDTDIPLYSPGRARIPSSELLETLPDEGDYGDGVMTRSTPSIRNSTGNYQYSAAPVTGYPPKTYGRRQNHRASGGPHQYPYILSVQPPQAPYPPSPDGYTSLPMSRNPSGETQPQKQQQSLVPIPARHAPTVPTTSTRSSPTDAPSGVLNTGRGASPYGPPYMYHGYGYDVGGGRSGSGSVYSHAPSDVRTEPSPRIGPAFPDIHTSYQRYEERHSELMSPARRRAGSGSLLSGSAAVGASASTRSTSPASSGVARGRRSPVVPVKFGAPPGQSPDLVQGGEAMARSGSSPGGLKLGDGRFIEFGKVPVDVVAAGQRVRKFERERSRGRDRDGWELVEGGSGNGGGELRGLGITE</sequence>